<evidence type="ECO:0000256" key="1">
    <source>
        <dbReference type="SAM" id="MobiDB-lite"/>
    </source>
</evidence>
<accession>A0ABD0WKG8</accession>
<feature type="compositionally biased region" description="Polar residues" evidence="1">
    <location>
        <begin position="105"/>
        <end position="114"/>
    </location>
</feature>
<proteinExistence type="predicted"/>
<protein>
    <submittedName>
        <fullName evidence="2">Uncharacterized protein</fullName>
    </submittedName>
</protein>
<reference evidence="2 3" key="1">
    <citation type="submission" date="2024-06" db="EMBL/GenBank/DDBJ databases">
        <authorList>
            <person name="Pan Q."/>
            <person name="Wen M."/>
            <person name="Jouanno E."/>
            <person name="Zahm M."/>
            <person name="Klopp C."/>
            <person name="Cabau C."/>
            <person name="Louis A."/>
            <person name="Berthelot C."/>
            <person name="Parey E."/>
            <person name="Roest Crollius H."/>
            <person name="Montfort J."/>
            <person name="Robinson-Rechavi M."/>
            <person name="Bouchez O."/>
            <person name="Lampietro C."/>
            <person name="Lopez Roques C."/>
            <person name="Donnadieu C."/>
            <person name="Postlethwait J."/>
            <person name="Bobe J."/>
            <person name="Verreycken H."/>
            <person name="Guiguen Y."/>
        </authorList>
    </citation>
    <scope>NUCLEOTIDE SEQUENCE [LARGE SCALE GENOMIC DNA]</scope>
    <source>
        <strain evidence="2">Up_M1</strain>
        <tissue evidence="2">Testis</tissue>
    </source>
</reference>
<comment type="caution">
    <text evidence="2">The sequence shown here is derived from an EMBL/GenBank/DDBJ whole genome shotgun (WGS) entry which is preliminary data.</text>
</comment>
<sequence length="114" mass="12602">MDVSVYRKSNYAQGSTTTIASAIPDLRTSRYGQRMGCAMCSQLADMWSVSARRSSRRAMELHALPEALRGSYHRVTGLHYMSSFSDAEDCCEDNHSHHSSTGSSCTINSTDNKD</sequence>
<dbReference type="EMBL" id="JAGEUA010000009">
    <property type="protein sequence ID" value="KAL0965181.1"/>
    <property type="molecule type" value="Genomic_DNA"/>
</dbReference>
<dbReference type="Proteomes" id="UP001557470">
    <property type="component" value="Unassembled WGS sequence"/>
</dbReference>
<dbReference type="AlphaFoldDB" id="A0ABD0WKG8"/>
<evidence type="ECO:0000313" key="2">
    <source>
        <dbReference type="EMBL" id="KAL0965181.1"/>
    </source>
</evidence>
<gene>
    <name evidence="2" type="ORF">UPYG_G00277840</name>
</gene>
<feature type="region of interest" description="Disordered" evidence="1">
    <location>
        <begin position="88"/>
        <end position="114"/>
    </location>
</feature>
<evidence type="ECO:0000313" key="3">
    <source>
        <dbReference type="Proteomes" id="UP001557470"/>
    </source>
</evidence>
<organism evidence="2 3">
    <name type="scientific">Umbra pygmaea</name>
    <name type="common">Eastern mudminnow</name>
    <dbReference type="NCBI Taxonomy" id="75934"/>
    <lineage>
        <taxon>Eukaryota</taxon>
        <taxon>Metazoa</taxon>
        <taxon>Chordata</taxon>
        <taxon>Craniata</taxon>
        <taxon>Vertebrata</taxon>
        <taxon>Euteleostomi</taxon>
        <taxon>Actinopterygii</taxon>
        <taxon>Neopterygii</taxon>
        <taxon>Teleostei</taxon>
        <taxon>Protacanthopterygii</taxon>
        <taxon>Esociformes</taxon>
        <taxon>Umbridae</taxon>
        <taxon>Umbra</taxon>
    </lineage>
</organism>
<keyword evidence="3" id="KW-1185">Reference proteome</keyword>
<name>A0ABD0WKG8_UMBPY</name>